<sequence length="218" mass="22710">MSAGRATILLGELALLAFFLAACVTTGRSPVDDRVTSRFAPPAVTVAFTDPDGLPRSYDVAMRGVLGDTGGPTTGLAVSYVEETLAALLSERLPPAYTGTEPAAVRVEIVNVILPDGTRFTPLSGMKSFAVDLTLTDGQGRVVAETTRPFTVLSDFQRSRFGGSAWKRIGRTDALRAEAIASLAEASADVVAEALTGGATQTGLSGRLVVHEETLPAD</sequence>
<dbReference type="RefSeq" id="WP_183818031.1">
    <property type="nucleotide sequence ID" value="NZ_JACHOB010000004.1"/>
</dbReference>
<keyword evidence="2" id="KW-1185">Reference proteome</keyword>
<gene>
    <name evidence="1" type="ORF">GGQ59_001966</name>
</gene>
<evidence type="ECO:0000313" key="1">
    <source>
        <dbReference type="EMBL" id="MBB4659429.1"/>
    </source>
</evidence>
<dbReference type="PROSITE" id="PS51257">
    <property type="entry name" value="PROKAR_LIPOPROTEIN"/>
    <property type="match status" value="1"/>
</dbReference>
<dbReference type="Proteomes" id="UP000563524">
    <property type="component" value="Unassembled WGS sequence"/>
</dbReference>
<proteinExistence type="predicted"/>
<name>A0A840I3J3_9PROT</name>
<dbReference type="AlphaFoldDB" id="A0A840I3J3"/>
<protein>
    <recommendedName>
        <fullName evidence="3">Lipoprotein</fullName>
    </recommendedName>
</protein>
<reference evidence="1 2" key="1">
    <citation type="submission" date="2020-08" db="EMBL/GenBank/DDBJ databases">
        <title>Genomic Encyclopedia of Type Strains, Phase IV (KMG-IV): sequencing the most valuable type-strain genomes for metagenomic binning, comparative biology and taxonomic classification.</title>
        <authorList>
            <person name="Goeker M."/>
        </authorList>
    </citation>
    <scope>NUCLEOTIDE SEQUENCE [LARGE SCALE GENOMIC DNA]</scope>
    <source>
        <strain evidence="1 2">DSM 102850</strain>
    </source>
</reference>
<organism evidence="1 2">
    <name type="scientific">Parvularcula dongshanensis</name>
    <dbReference type="NCBI Taxonomy" id="1173995"/>
    <lineage>
        <taxon>Bacteria</taxon>
        <taxon>Pseudomonadati</taxon>
        <taxon>Pseudomonadota</taxon>
        <taxon>Alphaproteobacteria</taxon>
        <taxon>Parvularculales</taxon>
        <taxon>Parvularculaceae</taxon>
        <taxon>Parvularcula</taxon>
    </lineage>
</organism>
<accession>A0A840I3J3</accession>
<dbReference type="EMBL" id="JACHOB010000004">
    <property type="protein sequence ID" value="MBB4659429.1"/>
    <property type="molecule type" value="Genomic_DNA"/>
</dbReference>
<comment type="caution">
    <text evidence="1">The sequence shown here is derived from an EMBL/GenBank/DDBJ whole genome shotgun (WGS) entry which is preliminary data.</text>
</comment>
<evidence type="ECO:0008006" key="3">
    <source>
        <dbReference type="Google" id="ProtNLM"/>
    </source>
</evidence>
<evidence type="ECO:0000313" key="2">
    <source>
        <dbReference type="Proteomes" id="UP000563524"/>
    </source>
</evidence>